<proteinExistence type="inferred from homology"/>
<name>A0A9E4TTN7_9GAMM</name>
<dbReference type="PANTHER" id="PTHR10629:SF52">
    <property type="entry name" value="DNA (CYTOSINE-5)-METHYLTRANSFERASE 1"/>
    <property type="match status" value="1"/>
</dbReference>
<reference evidence="10" key="1">
    <citation type="journal article" date="2021" name="Proc. Natl. Acad. Sci. U.S.A.">
        <title>Global biogeography of chemosynthetic symbionts reveals both localized and globally distributed symbiont groups. .</title>
        <authorList>
            <person name="Osvatic J.T."/>
            <person name="Wilkins L.G.E."/>
            <person name="Leibrecht L."/>
            <person name="Leray M."/>
            <person name="Zauner S."/>
            <person name="Polzin J."/>
            <person name="Camacho Y."/>
            <person name="Gros O."/>
            <person name="van Gils J.A."/>
            <person name="Eisen J.A."/>
            <person name="Petersen J.M."/>
            <person name="Yuen B."/>
        </authorList>
    </citation>
    <scope>NUCLEOTIDE SEQUENCE</scope>
    <source>
        <strain evidence="10">MAGclacostrist055</strain>
    </source>
</reference>
<evidence type="ECO:0000256" key="8">
    <source>
        <dbReference type="RuleBase" id="RU000417"/>
    </source>
</evidence>
<dbReference type="PRINTS" id="PR00105">
    <property type="entry name" value="C5METTRFRASE"/>
</dbReference>
<dbReference type="InterPro" id="IPR050390">
    <property type="entry name" value="C5-Methyltransferase"/>
</dbReference>
<evidence type="ECO:0000256" key="5">
    <source>
        <dbReference type="ARBA" id="ARBA00047422"/>
    </source>
</evidence>
<organism evidence="10 11">
    <name type="scientific">Candidatus Thiodiazotropha taylori</name>
    <dbReference type="NCBI Taxonomy" id="2792791"/>
    <lineage>
        <taxon>Bacteria</taxon>
        <taxon>Pseudomonadati</taxon>
        <taxon>Pseudomonadota</taxon>
        <taxon>Gammaproteobacteria</taxon>
        <taxon>Chromatiales</taxon>
        <taxon>Sedimenticolaceae</taxon>
        <taxon>Candidatus Thiodiazotropha</taxon>
    </lineage>
</organism>
<evidence type="ECO:0000313" key="11">
    <source>
        <dbReference type="Proteomes" id="UP000886674"/>
    </source>
</evidence>
<dbReference type="Proteomes" id="UP000886674">
    <property type="component" value="Unassembled WGS sequence"/>
</dbReference>
<dbReference type="EMBL" id="JAEPCR010000072">
    <property type="protein sequence ID" value="MCG7979524.1"/>
    <property type="molecule type" value="Genomic_DNA"/>
</dbReference>
<evidence type="ECO:0000256" key="2">
    <source>
        <dbReference type="ARBA" id="ARBA00022679"/>
    </source>
</evidence>
<feature type="active site" evidence="6">
    <location>
        <position position="114"/>
    </location>
</feature>
<accession>A0A9E4TTN7</accession>
<evidence type="ECO:0000256" key="6">
    <source>
        <dbReference type="PROSITE-ProRule" id="PRU01016"/>
    </source>
</evidence>
<evidence type="ECO:0000256" key="4">
    <source>
        <dbReference type="ARBA" id="ARBA00022747"/>
    </source>
</evidence>
<dbReference type="GO" id="GO:0003677">
    <property type="term" value="F:DNA binding"/>
    <property type="evidence" value="ECO:0007669"/>
    <property type="project" value="TreeGrafter"/>
</dbReference>
<evidence type="ECO:0000256" key="3">
    <source>
        <dbReference type="ARBA" id="ARBA00022691"/>
    </source>
</evidence>
<dbReference type="InterPro" id="IPR001525">
    <property type="entry name" value="C5_MeTfrase"/>
</dbReference>
<dbReference type="SUPFAM" id="SSF53335">
    <property type="entry name" value="S-adenosyl-L-methionine-dependent methyltransferases"/>
    <property type="match status" value="1"/>
</dbReference>
<dbReference type="InterPro" id="IPR018117">
    <property type="entry name" value="C5_DNA_meth_AS"/>
</dbReference>
<keyword evidence="3 6" id="KW-0949">S-adenosyl-L-methionine</keyword>
<dbReference type="Gene3D" id="3.40.50.150">
    <property type="entry name" value="Vaccinia Virus protein VP39"/>
    <property type="match status" value="1"/>
</dbReference>
<dbReference type="PROSITE" id="PS00094">
    <property type="entry name" value="C5_MTASE_1"/>
    <property type="match status" value="1"/>
</dbReference>
<dbReference type="GO" id="GO:0009307">
    <property type="term" value="P:DNA restriction-modification system"/>
    <property type="evidence" value="ECO:0007669"/>
    <property type="project" value="UniProtKB-KW"/>
</dbReference>
<comment type="caution">
    <text evidence="10">The sequence shown here is derived from an EMBL/GenBank/DDBJ whole genome shotgun (WGS) entry which is preliminary data.</text>
</comment>
<evidence type="ECO:0000256" key="9">
    <source>
        <dbReference type="SAM" id="MobiDB-lite"/>
    </source>
</evidence>
<sequence length="387" mass="43036">MDSTATFSGTDLTGSDIKSPSSSARKLKKKLNCVDLFAGAGGFSLAAKNVSLNVVAAVEFDKHACATYSRNLLCKADDTKLYHEDILALNPKRLKKENFPAGKDCDIVLGGPPCQGFSTHRINDAGVDDPRNTLLLRYFEYVKHLSPKVFLMENVPGLLWARHEDYLEKFYKQGAKKGYLVQEPIILDGRDFGVPQRRKRVFILGIKKGIDFDLDQWPPPQTHVKYKTREANPDLLKWVSAKEYGVFKKATKGDPNNHHMNHSPKMVKIFKKTPLNGGSRHQSGRVLPCHKYHDGHTDVYGRINPKEPGPTMTTACINPSKGRFVHPTQHHGITLRQAARFQTFPDDFIFEGGLMAGGAQIGNAVPIKLGEALLRAVLRGLGIELNN</sequence>
<dbReference type="PROSITE" id="PS51679">
    <property type="entry name" value="SAM_MT_C5"/>
    <property type="match status" value="1"/>
</dbReference>
<dbReference type="GO" id="GO:0003886">
    <property type="term" value="F:DNA (cytosine-5-)-methyltransferase activity"/>
    <property type="evidence" value="ECO:0007669"/>
    <property type="project" value="UniProtKB-EC"/>
</dbReference>
<dbReference type="PANTHER" id="PTHR10629">
    <property type="entry name" value="CYTOSINE-SPECIFIC METHYLTRANSFERASE"/>
    <property type="match status" value="1"/>
</dbReference>
<dbReference type="EC" id="2.1.1.37" evidence="8"/>
<evidence type="ECO:0000313" key="10">
    <source>
        <dbReference type="EMBL" id="MCG7979524.1"/>
    </source>
</evidence>
<keyword evidence="1 6" id="KW-0489">Methyltransferase</keyword>
<evidence type="ECO:0000256" key="7">
    <source>
        <dbReference type="RuleBase" id="RU000416"/>
    </source>
</evidence>
<feature type="region of interest" description="Disordered" evidence="9">
    <location>
        <begin position="1"/>
        <end position="22"/>
    </location>
</feature>
<keyword evidence="2 6" id="KW-0808">Transferase</keyword>
<dbReference type="Pfam" id="PF00145">
    <property type="entry name" value="DNA_methylase"/>
    <property type="match status" value="1"/>
</dbReference>
<comment type="similarity">
    <text evidence="6 7">Belongs to the class I-like SAM-binding methyltransferase superfamily. C5-methyltransferase family.</text>
</comment>
<keyword evidence="4" id="KW-0680">Restriction system</keyword>
<comment type="catalytic activity">
    <reaction evidence="5 8">
        <text>a 2'-deoxycytidine in DNA + S-adenosyl-L-methionine = a 5-methyl-2'-deoxycytidine in DNA + S-adenosyl-L-homocysteine + H(+)</text>
        <dbReference type="Rhea" id="RHEA:13681"/>
        <dbReference type="Rhea" id="RHEA-COMP:11369"/>
        <dbReference type="Rhea" id="RHEA-COMP:11370"/>
        <dbReference type="ChEBI" id="CHEBI:15378"/>
        <dbReference type="ChEBI" id="CHEBI:57856"/>
        <dbReference type="ChEBI" id="CHEBI:59789"/>
        <dbReference type="ChEBI" id="CHEBI:85452"/>
        <dbReference type="ChEBI" id="CHEBI:85454"/>
        <dbReference type="EC" id="2.1.1.37"/>
    </reaction>
</comment>
<dbReference type="NCBIfam" id="TIGR00675">
    <property type="entry name" value="dcm"/>
    <property type="match status" value="1"/>
</dbReference>
<protein>
    <recommendedName>
        <fullName evidence="8">Cytosine-specific methyltransferase</fullName>
        <ecNumber evidence="8">2.1.1.37</ecNumber>
    </recommendedName>
</protein>
<dbReference type="AlphaFoldDB" id="A0A9E4TTN7"/>
<dbReference type="InterPro" id="IPR029063">
    <property type="entry name" value="SAM-dependent_MTases_sf"/>
</dbReference>
<dbReference type="GO" id="GO:0044027">
    <property type="term" value="P:negative regulation of gene expression via chromosomal CpG island methylation"/>
    <property type="evidence" value="ECO:0007669"/>
    <property type="project" value="TreeGrafter"/>
</dbReference>
<dbReference type="Gene3D" id="3.90.120.10">
    <property type="entry name" value="DNA Methylase, subunit A, domain 2"/>
    <property type="match status" value="1"/>
</dbReference>
<gene>
    <name evidence="10" type="ORF">JAY77_15435</name>
</gene>
<dbReference type="GO" id="GO:0032259">
    <property type="term" value="P:methylation"/>
    <property type="evidence" value="ECO:0007669"/>
    <property type="project" value="UniProtKB-KW"/>
</dbReference>
<evidence type="ECO:0000256" key="1">
    <source>
        <dbReference type="ARBA" id="ARBA00022603"/>
    </source>
</evidence>